<dbReference type="RefSeq" id="WP_071313888.1">
    <property type="nucleotide sequence ID" value="NZ_MLQQ01000040.1"/>
</dbReference>
<protein>
    <recommendedName>
        <fullName evidence="6">Competence protein CoiA</fullName>
    </recommendedName>
</protein>
<feature type="domain" description="Competence protein CoiA C-terminal" evidence="3">
    <location>
        <begin position="232"/>
        <end position="382"/>
    </location>
</feature>
<proteinExistence type="predicted"/>
<evidence type="ECO:0000313" key="4">
    <source>
        <dbReference type="EMBL" id="OIJ10124.1"/>
    </source>
</evidence>
<dbReference type="InterPro" id="IPR021176">
    <property type="entry name" value="Competence-induced_CoiA"/>
</dbReference>
<dbReference type="InterPro" id="IPR057253">
    <property type="entry name" value="CoiA-like_N"/>
</dbReference>
<dbReference type="Pfam" id="PF06054">
    <property type="entry name" value="CoiA_nuc"/>
    <property type="match status" value="1"/>
</dbReference>
<dbReference type="Proteomes" id="UP000180098">
    <property type="component" value="Unassembled WGS sequence"/>
</dbReference>
<evidence type="ECO:0000259" key="2">
    <source>
        <dbReference type="Pfam" id="PF25164"/>
    </source>
</evidence>
<dbReference type="EMBL" id="MLQQ01000040">
    <property type="protein sequence ID" value="OIJ10124.1"/>
    <property type="molecule type" value="Genomic_DNA"/>
</dbReference>
<dbReference type="Pfam" id="PF25166">
    <property type="entry name" value="CoiA_C"/>
    <property type="match status" value="1"/>
</dbReference>
<sequence>MLVATISDGTYISLYRKDVKRETLLHLRKEEQFYCPACQREVILKLGEKQAWHFAHKKKETCNDFLEGETPYHIEGKKLLYDWFMSQQLHVELEPYVPQIKQRPDLLVHIGERRLAIEFQCAKIPHQIFMKRTKTYQDHSYIPIWILGGNQIQRIKTNLFQLNSFHWLFTLNPHDQKDHSQLIAFCPKNKIFIKLNNIIALSANRSICTPTFHPLNKFFFHTIFQTTSVHTQSDTWLSTKRMWRTYRRHLSEAQHFLRSLYLNKGIPYTLFPSEAGVPVPFHEFIETPTYVWQSWILEMFVNQREKHSKFHFKLVKRAFQALVKKGVFHLRLLPLKKAGSENAALKSYLLLLCELNVLLTKDGGDVFIKLNDVQMPKTFDKAIEMDKKVNKTVSLKNRSFFYLVDCDE</sequence>
<reference evidence="4 5" key="1">
    <citation type="submission" date="2016-10" db="EMBL/GenBank/DDBJ databases">
        <title>Draft genome sequences of four alkaliphilic bacteria belonging to the Anaerobacillus genus.</title>
        <authorList>
            <person name="Bassil N.M."/>
            <person name="Lloyd J.R."/>
        </authorList>
    </citation>
    <scope>NUCLEOTIDE SEQUENCE [LARGE SCALE GENOMIC DNA]</scope>
    <source>
        <strain evidence="4 5">DSM 15340</strain>
    </source>
</reference>
<dbReference type="AlphaFoldDB" id="A0A1S2LCS4"/>
<dbReference type="Pfam" id="PF25164">
    <property type="entry name" value="CoiA_N"/>
    <property type="match status" value="1"/>
</dbReference>
<name>A0A1S2LCS4_9BACI</name>
<keyword evidence="5" id="KW-1185">Reference proteome</keyword>
<accession>A0A1S2LCS4</accession>
<dbReference type="InterPro" id="IPR010330">
    <property type="entry name" value="CoiA_nuc"/>
</dbReference>
<gene>
    <name evidence="4" type="ORF">BKP35_13495</name>
</gene>
<dbReference type="InterPro" id="IPR057252">
    <property type="entry name" value="CoiA_C"/>
</dbReference>
<evidence type="ECO:0008006" key="6">
    <source>
        <dbReference type="Google" id="ProtNLM"/>
    </source>
</evidence>
<comment type="caution">
    <text evidence="4">The sequence shown here is derived from an EMBL/GenBank/DDBJ whole genome shotgun (WGS) entry which is preliminary data.</text>
</comment>
<evidence type="ECO:0000313" key="5">
    <source>
        <dbReference type="Proteomes" id="UP000180098"/>
    </source>
</evidence>
<feature type="domain" description="Competence protein CoiA nuclease-like" evidence="1">
    <location>
        <begin position="69"/>
        <end position="226"/>
    </location>
</feature>
<evidence type="ECO:0000259" key="1">
    <source>
        <dbReference type="Pfam" id="PF06054"/>
    </source>
</evidence>
<evidence type="ECO:0000259" key="3">
    <source>
        <dbReference type="Pfam" id="PF25166"/>
    </source>
</evidence>
<dbReference type="PIRSF" id="PIRSF007487">
    <property type="entry name" value="Competence-induced_CoiA_bac"/>
    <property type="match status" value="1"/>
</dbReference>
<feature type="domain" description="Competence protein CoiA-like N-terminal" evidence="2">
    <location>
        <begin position="18"/>
        <end position="63"/>
    </location>
</feature>
<organism evidence="4 5">
    <name type="scientific">Anaerobacillus arseniciselenatis</name>
    <dbReference type="NCBI Taxonomy" id="85682"/>
    <lineage>
        <taxon>Bacteria</taxon>
        <taxon>Bacillati</taxon>
        <taxon>Bacillota</taxon>
        <taxon>Bacilli</taxon>
        <taxon>Bacillales</taxon>
        <taxon>Bacillaceae</taxon>
        <taxon>Anaerobacillus</taxon>
    </lineage>
</organism>